<dbReference type="RefSeq" id="WP_108915974.1">
    <property type="nucleotide sequence ID" value="NZ_BGJY01000006.1"/>
</dbReference>
<evidence type="ECO:0000256" key="1">
    <source>
        <dbReference type="ARBA" id="ARBA00022649"/>
    </source>
</evidence>
<organism evidence="2 3">
    <name type="scientific">Methylosinus sporium</name>
    <dbReference type="NCBI Taxonomy" id="428"/>
    <lineage>
        <taxon>Bacteria</taxon>
        <taxon>Pseudomonadati</taxon>
        <taxon>Pseudomonadota</taxon>
        <taxon>Alphaproteobacteria</taxon>
        <taxon>Hyphomicrobiales</taxon>
        <taxon>Methylocystaceae</taxon>
        <taxon>Methylosinus</taxon>
    </lineage>
</organism>
<dbReference type="Pfam" id="PF05016">
    <property type="entry name" value="ParE_toxin"/>
    <property type="match status" value="1"/>
</dbReference>
<dbReference type="OrthoDB" id="7173315at2"/>
<protein>
    <recommendedName>
        <fullName evidence="4">Type II toxin-antitoxin system RelE/ParE family toxin</fullName>
    </recommendedName>
</protein>
<dbReference type="Gene3D" id="3.30.2310.20">
    <property type="entry name" value="RelE-like"/>
    <property type="match status" value="1"/>
</dbReference>
<keyword evidence="1" id="KW-1277">Toxin-antitoxin system</keyword>
<reference evidence="2 3" key="1">
    <citation type="journal article" date="2018" name="Appl. Microbiol. Biotechnol.">
        <title>Co-cultivation of the strictly anaerobic methanogen Methanosarcina barkeri with aerobic methanotrophs in an oxygen-limited membrane bioreactor.</title>
        <authorList>
            <person name="In 't Zandt M.H."/>
            <person name="van den Bosch T.J.M."/>
            <person name="Rijkers R."/>
            <person name="van Kessel M.A.H.J."/>
            <person name="Jetten M.S.M."/>
            <person name="Welte C.U."/>
        </authorList>
    </citation>
    <scope>NUCLEOTIDE SEQUENCE [LARGE SCALE GENOMIC DNA]</scope>
    <source>
        <strain evidence="2 3">DSM 17706</strain>
    </source>
</reference>
<dbReference type="Proteomes" id="UP000245137">
    <property type="component" value="Unassembled WGS sequence"/>
</dbReference>
<gene>
    <name evidence="2" type="ORF">C5689_03960</name>
</gene>
<dbReference type="AlphaFoldDB" id="A0A2U1SUM4"/>
<dbReference type="InterPro" id="IPR007712">
    <property type="entry name" value="RelE/ParE_toxin"/>
</dbReference>
<sequence>MARLLFSRKAHADLERILSQLARVAGLATARKYQGLFERLYRRIADHPESGSPRVALGEGVRIAIVSPFVLIYRYREGEESAIVLRIIHGRRKIAGADLPRE</sequence>
<proteinExistence type="predicted"/>
<dbReference type="InterPro" id="IPR035093">
    <property type="entry name" value="RelE/ParE_toxin_dom_sf"/>
</dbReference>
<evidence type="ECO:0000313" key="2">
    <source>
        <dbReference type="EMBL" id="PWB95302.1"/>
    </source>
</evidence>
<evidence type="ECO:0008006" key="4">
    <source>
        <dbReference type="Google" id="ProtNLM"/>
    </source>
</evidence>
<evidence type="ECO:0000313" key="3">
    <source>
        <dbReference type="Proteomes" id="UP000245137"/>
    </source>
</evidence>
<name>A0A2U1SUM4_METSR</name>
<keyword evidence="3" id="KW-1185">Reference proteome</keyword>
<comment type="caution">
    <text evidence="2">The sequence shown here is derived from an EMBL/GenBank/DDBJ whole genome shotgun (WGS) entry which is preliminary data.</text>
</comment>
<accession>A0A2U1SUM4</accession>
<dbReference type="EMBL" id="PUIV01000003">
    <property type="protein sequence ID" value="PWB95302.1"/>
    <property type="molecule type" value="Genomic_DNA"/>
</dbReference>